<feature type="region of interest" description="Disordered" evidence="2">
    <location>
        <begin position="1"/>
        <end position="20"/>
    </location>
</feature>
<evidence type="ECO:0000313" key="3">
    <source>
        <dbReference type="EMBL" id="GAA3697495.1"/>
    </source>
</evidence>
<dbReference type="Pfam" id="PF03780">
    <property type="entry name" value="Asp23"/>
    <property type="match status" value="1"/>
</dbReference>
<dbReference type="InterPro" id="IPR005531">
    <property type="entry name" value="Asp23"/>
</dbReference>
<comment type="caution">
    <text evidence="3">The sequence shown here is derived from an EMBL/GenBank/DDBJ whole genome shotgun (WGS) entry which is preliminary data.</text>
</comment>
<accession>A0ABP7CZS5</accession>
<gene>
    <name evidence="3" type="ORF">GCM10022204_11900</name>
</gene>
<sequence length="135" mass="14261">MTATDNTLVAPPGERGDPRRRGRLVLDKQVVEKIAGQVASEIGAAGGRSGGFLGIGAHSDLSARPKVDVELAGRTATLEIAIAVAYPVSLRQATDRVREQVTRRVHALTGVEVTRVDITVVALHTGDTTNSEELK</sequence>
<dbReference type="Proteomes" id="UP001500051">
    <property type="component" value="Unassembled WGS sequence"/>
</dbReference>
<evidence type="ECO:0008006" key="5">
    <source>
        <dbReference type="Google" id="ProtNLM"/>
    </source>
</evidence>
<dbReference type="RefSeq" id="WP_344811386.1">
    <property type="nucleotide sequence ID" value="NZ_BAAAYX010000003.1"/>
</dbReference>
<comment type="similarity">
    <text evidence="1">Belongs to the asp23 family.</text>
</comment>
<evidence type="ECO:0000256" key="1">
    <source>
        <dbReference type="ARBA" id="ARBA00005721"/>
    </source>
</evidence>
<dbReference type="PANTHER" id="PTHR34297:SF3">
    <property type="entry name" value="ALKALINE SHOCK PROTEIN 23"/>
    <property type="match status" value="1"/>
</dbReference>
<name>A0ABP7CZS5_9ACTN</name>
<reference evidence="4" key="1">
    <citation type="journal article" date="2019" name="Int. J. Syst. Evol. Microbiol.">
        <title>The Global Catalogue of Microorganisms (GCM) 10K type strain sequencing project: providing services to taxonomists for standard genome sequencing and annotation.</title>
        <authorList>
            <consortium name="The Broad Institute Genomics Platform"/>
            <consortium name="The Broad Institute Genome Sequencing Center for Infectious Disease"/>
            <person name="Wu L."/>
            <person name="Ma J."/>
        </authorList>
    </citation>
    <scope>NUCLEOTIDE SEQUENCE [LARGE SCALE GENOMIC DNA]</scope>
    <source>
        <strain evidence="4">JCM 16548</strain>
    </source>
</reference>
<dbReference type="EMBL" id="BAAAYX010000003">
    <property type="protein sequence ID" value="GAA3697495.1"/>
    <property type="molecule type" value="Genomic_DNA"/>
</dbReference>
<proteinExistence type="inferred from homology"/>
<keyword evidence="4" id="KW-1185">Reference proteome</keyword>
<organism evidence="3 4">
    <name type="scientific">Microlunatus aurantiacus</name>
    <dbReference type="NCBI Taxonomy" id="446786"/>
    <lineage>
        <taxon>Bacteria</taxon>
        <taxon>Bacillati</taxon>
        <taxon>Actinomycetota</taxon>
        <taxon>Actinomycetes</taxon>
        <taxon>Propionibacteriales</taxon>
        <taxon>Propionibacteriaceae</taxon>
        <taxon>Microlunatus</taxon>
    </lineage>
</organism>
<dbReference type="PANTHER" id="PTHR34297">
    <property type="entry name" value="HYPOTHETICAL CYTOSOLIC PROTEIN-RELATED"/>
    <property type="match status" value="1"/>
</dbReference>
<evidence type="ECO:0000313" key="4">
    <source>
        <dbReference type="Proteomes" id="UP001500051"/>
    </source>
</evidence>
<protein>
    <recommendedName>
        <fullName evidence="5">Asp23 family, cell envelope-related function</fullName>
    </recommendedName>
</protein>
<evidence type="ECO:0000256" key="2">
    <source>
        <dbReference type="SAM" id="MobiDB-lite"/>
    </source>
</evidence>